<sequence>MQQSSGRLSLAFPLVVLLAVVACAAPRGEAPAAGGATVVEGTVAAIDTAPWAYDGHARVELDVPGRGPVVVQLPARWNLCKAAPVEVDALAPGMRVRAAGALEEDGRLTVCADPAHGLSPL</sequence>
<name>A0A562E0S7_9GAMM</name>
<feature type="signal peptide" evidence="1">
    <location>
        <begin position="1"/>
        <end position="24"/>
    </location>
</feature>
<protein>
    <recommendedName>
        <fullName evidence="4">Cu/Ag efflux protein CusF</fullName>
    </recommendedName>
</protein>
<dbReference type="OrthoDB" id="5976085at2"/>
<evidence type="ECO:0000256" key="1">
    <source>
        <dbReference type="SAM" id="SignalP"/>
    </source>
</evidence>
<feature type="chain" id="PRO_5022204483" description="Cu/Ag efflux protein CusF" evidence="1">
    <location>
        <begin position="25"/>
        <end position="121"/>
    </location>
</feature>
<evidence type="ECO:0000313" key="2">
    <source>
        <dbReference type="EMBL" id="TWH15403.1"/>
    </source>
</evidence>
<dbReference type="RefSeq" id="WP_050992149.1">
    <property type="nucleotide sequence ID" value="NZ_VLJS01000043.1"/>
</dbReference>
<dbReference type="Proteomes" id="UP000321583">
    <property type="component" value="Unassembled WGS sequence"/>
</dbReference>
<comment type="caution">
    <text evidence="2">The sequence shown here is derived from an EMBL/GenBank/DDBJ whole genome shotgun (WGS) entry which is preliminary data.</text>
</comment>
<evidence type="ECO:0008006" key="4">
    <source>
        <dbReference type="Google" id="ProtNLM"/>
    </source>
</evidence>
<proteinExistence type="predicted"/>
<reference evidence="2 3" key="1">
    <citation type="submission" date="2019-07" db="EMBL/GenBank/DDBJ databases">
        <title>Genome sequencing of lignin-degrading bacterial isolates.</title>
        <authorList>
            <person name="Gladden J."/>
        </authorList>
    </citation>
    <scope>NUCLEOTIDE SEQUENCE [LARGE SCALE GENOMIC DNA]</scope>
    <source>
        <strain evidence="2 3">J19</strain>
    </source>
</reference>
<accession>A0A562E0S7</accession>
<keyword evidence="1" id="KW-0732">Signal</keyword>
<organism evidence="2 3">
    <name type="scientific">Pseudoxanthomonas taiwanensis J19</name>
    <dbReference type="NCBI Taxonomy" id="935569"/>
    <lineage>
        <taxon>Bacteria</taxon>
        <taxon>Pseudomonadati</taxon>
        <taxon>Pseudomonadota</taxon>
        <taxon>Gammaproteobacteria</taxon>
        <taxon>Lysobacterales</taxon>
        <taxon>Lysobacteraceae</taxon>
        <taxon>Pseudoxanthomonas</taxon>
    </lineage>
</organism>
<dbReference type="EMBL" id="VLJS01000043">
    <property type="protein sequence ID" value="TWH15403.1"/>
    <property type="molecule type" value="Genomic_DNA"/>
</dbReference>
<gene>
    <name evidence="2" type="ORF">L613_001600000210</name>
</gene>
<dbReference type="PROSITE" id="PS51257">
    <property type="entry name" value="PROKAR_LIPOPROTEIN"/>
    <property type="match status" value="1"/>
</dbReference>
<keyword evidence="3" id="KW-1185">Reference proteome</keyword>
<dbReference type="AlphaFoldDB" id="A0A562E0S7"/>
<evidence type="ECO:0000313" key="3">
    <source>
        <dbReference type="Proteomes" id="UP000321583"/>
    </source>
</evidence>